<gene>
    <name evidence="2" type="ORF">QYF68_26575</name>
</gene>
<evidence type="ECO:0000313" key="3">
    <source>
        <dbReference type="Proteomes" id="UP001172687"/>
    </source>
</evidence>
<feature type="region of interest" description="Disordered" evidence="1">
    <location>
        <begin position="27"/>
        <end position="70"/>
    </location>
</feature>
<feature type="compositionally biased region" description="Basic and acidic residues" evidence="1">
    <location>
        <begin position="56"/>
        <end position="70"/>
    </location>
</feature>
<evidence type="ECO:0000256" key="1">
    <source>
        <dbReference type="SAM" id="MobiDB-lite"/>
    </source>
</evidence>
<name>A0ABT8HKS3_MYCAO</name>
<comment type="caution">
    <text evidence="2">The sequence shown here is derived from an EMBL/GenBank/DDBJ whole genome shotgun (WGS) entry which is preliminary data.</text>
</comment>
<dbReference type="EMBL" id="JAUHTC010000091">
    <property type="protein sequence ID" value="MDN4521359.1"/>
    <property type="molecule type" value="Genomic_DNA"/>
</dbReference>
<dbReference type="RefSeq" id="WP_301161755.1">
    <property type="nucleotide sequence ID" value="NZ_JAUHTC010000091.1"/>
</dbReference>
<reference evidence="2" key="1">
    <citation type="submission" date="2023-07" db="EMBL/GenBank/DDBJ databases">
        <title>Degradation of tert-butanol by M. austroafricanum TBA100.</title>
        <authorList>
            <person name="Helbich S."/>
            <person name="Vainshtein Y."/>
        </authorList>
    </citation>
    <scope>NUCLEOTIDE SEQUENCE</scope>
    <source>
        <strain evidence="2">TBA100</strain>
    </source>
</reference>
<proteinExistence type="predicted"/>
<evidence type="ECO:0000313" key="2">
    <source>
        <dbReference type="EMBL" id="MDN4521359.1"/>
    </source>
</evidence>
<organism evidence="2 3">
    <name type="scientific">Mycolicibacterium austroafricanum</name>
    <name type="common">Mycobacterium austroafricanum</name>
    <dbReference type="NCBI Taxonomy" id="39687"/>
    <lineage>
        <taxon>Bacteria</taxon>
        <taxon>Bacillati</taxon>
        <taxon>Actinomycetota</taxon>
        <taxon>Actinomycetes</taxon>
        <taxon>Mycobacteriales</taxon>
        <taxon>Mycobacteriaceae</taxon>
        <taxon>Mycolicibacterium</taxon>
    </lineage>
</organism>
<keyword evidence="3" id="KW-1185">Reference proteome</keyword>
<accession>A0ABT8HKS3</accession>
<sequence length="70" mass="7393">MAKYTIVKPIAVTVGQGQNAAVKHYSRPGTEVELDDKTAAPLVEAGRVEAVPAPAERPKPRPRTEGDAEG</sequence>
<dbReference type="Proteomes" id="UP001172687">
    <property type="component" value="Unassembled WGS sequence"/>
</dbReference>
<protein>
    <submittedName>
        <fullName evidence="2">Uncharacterized protein</fullName>
    </submittedName>
</protein>